<dbReference type="Proteomes" id="UP000547444">
    <property type="component" value="Unassembled WGS sequence"/>
</dbReference>
<keyword evidence="4" id="KW-0238">DNA-binding</keyword>
<dbReference type="AlphaFoldDB" id="A0A7X5U1N5"/>
<dbReference type="GO" id="GO:0006355">
    <property type="term" value="P:regulation of DNA-templated transcription"/>
    <property type="evidence" value="ECO:0007669"/>
    <property type="project" value="TreeGrafter"/>
</dbReference>
<name>A0A7X5U1N5_9MYCO</name>
<dbReference type="InterPro" id="IPR001789">
    <property type="entry name" value="Sig_transdc_resp-reg_receiver"/>
</dbReference>
<evidence type="ECO:0000256" key="6">
    <source>
        <dbReference type="PROSITE-ProRule" id="PRU00169"/>
    </source>
</evidence>
<dbReference type="InterPro" id="IPR039420">
    <property type="entry name" value="WalR-like"/>
</dbReference>
<reference evidence="9 10" key="1">
    <citation type="submission" date="2020-03" db="EMBL/GenBank/DDBJ databases">
        <title>Sequencing the genomes of 1000 actinobacteria strains.</title>
        <authorList>
            <person name="Klenk H.-P."/>
        </authorList>
    </citation>
    <scope>NUCLEOTIDE SEQUENCE [LARGE SCALE GENOMIC DNA]</scope>
    <source>
        <strain evidence="9 10">DSM 44556</strain>
    </source>
</reference>
<gene>
    <name evidence="9" type="ORF">FHU31_003756</name>
</gene>
<accession>A0A7X5U1N5</accession>
<feature type="domain" description="Response regulatory" evidence="8">
    <location>
        <begin position="30"/>
        <end position="144"/>
    </location>
</feature>
<dbReference type="SUPFAM" id="SSF52172">
    <property type="entry name" value="CheY-like"/>
    <property type="match status" value="1"/>
</dbReference>
<evidence type="ECO:0000313" key="10">
    <source>
        <dbReference type="Proteomes" id="UP000547444"/>
    </source>
</evidence>
<dbReference type="EMBL" id="JAANOW010000002">
    <property type="protein sequence ID" value="NIH96766.1"/>
    <property type="molecule type" value="Genomic_DNA"/>
</dbReference>
<dbReference type="PROSITE" id="PS50110">
    <property type="entry name" value="RESPONSE_REGULATORY"/>
    <property type="match status" value="1"/>
</dbReference>
<evidence type="ECO:0000256" key="7">
    <source>
        <dbReference type="SAM" id="MobiDB-lite"/>
    </source>
</evidence>
<feature type="region of interest" description="Disordered" evidence="7">
    <location>
        <begin position="229"/>
        <end position="264"/>
    </location>
</feature>
<proteinExistence type="predicted"/>
<dbReference type="SMART" id="SM00448">
    <property type="entry name" value="REC"/>
    <property type="match status" value="1"/>
</dbReference>
<protein>
    <submittedName>
        <fullName evidence="9">CheY-like chemotaxis protein</fullName>
    </submittedName>
</protein>
<evidence type="ECO:0000259" key="8">
    <source>
        <dbReference type="PROSITE" id="PS50110"/>
    </source>
</evidence>
<evidence type="ECO:0000256" key="3">
    <source>
        <dbReference type="ARBA" id="ARBA00023015"/>
    </source>
</evidence>
<evidence type="ECO:0000256" key="4">
    <source>
        <dbReference type="ARBA" id="ARBA00023125"/>
    </source>
</evidence>
<feature type="region of interest" description="Disordered" evidence="7">
    <location>
        <begin position="1"/>
        <end position="28"/>
    </location>
</feature>
<evidence type="ECO:0000256" key="2">
    <source>
        <dbReference type="ARBA" id="ARBA00023012"/>
    </source>
</evidence>
<evidence type="ECO:0000256" key="5">
    <source>
        <dbReference type="ARBA" id="ARBA00023163"/>
    </source>
</evidence>
<keyword evidence="1 6" id="KW-0597">Phosphoprotein</keyword>
<dbReference type="Gene3D" id="3.40.50.2300">
    <property type="match status" value="1"/>
</dbReference>
<evidence type="ECO:0000313" key="9">
    <source>
        <dbReference type="EMBL" id="NIH96766.1"/>
    </source>
</evidence>
<organism evidence="9 10">
    <name type="scientific">Mycolicibacterium fluoranthenivorans</name>
    <dbReference type="NCBI Taxonomy" id="258505"/>
    <lineage>
        <taxon>Bacteria</taxon>
        <taxon>Bacillati</taxon>
        <taxon>Actinomycetota</taxon>
        <taxon>Actinomycetes</taxon>
        <taxon>Mycobacteriales</taxon>
        <taxon>Mycobacteriaceae</taxon>
        <taxon>Mycolicibacterium</taxon>
    </lineage>
</organism>
<sequence>MTSLAESPDWRIGVAESNGPDPHDSNAPVRALIVDGEPLIRELMSIALRHEGWKVATAGDGATALRSARQTAPDIVVLDVELPDMDGLEVMRALREQTRGLPVLFLSARASVEDRIAGLEHGCDDYVSKPFSLQEVVLRLRALSNRSAAGPEVGGRLRIGDLVLDERSLRLRAPAGRWPCHSPNSVCCGTSCEILVASSPRPIFCRKSGARNSPEAPISSNCSFPIYAKRSTPGTPDDSHPAWRRLHPQAARSDRLPQLALDHG</sequence>
<dbReference type="GO" id="GO:0032993">
    <property type="term" value="C:protein-DNA complex"/>
    <property type="evidence" value="ECO:0007669"/>
    <property type="project" value="TreeGrafter"/>
</dbReference>
<dbReference type="PANTHER" id="PTHR48111">
    <property type="entry name" value="REGULATOR OF RPOS"/>
    <property type="match status" value="1"/>
</dbReference>
<dbReference type="Pfam" id="PF00072">
    <property type="entry name" value="Response_reg"/>
    <property type="match status" value="1"/>
</dbReference>
<keyword evidence="3" id="KW-0805">Transcription regulation</keyword>
<dbReference type="InterPro" id="IPR011006">
    <property type="entry name" value="CheY-like_superfamily"/>
</dbReference>
<dbReference type="FunFam" id="3.40.50.2300:FF:000001">
    <property type="entry name" value="DNA-binding response regulator PhoB"/>
    <property type="match status" value="1"/>
</dbReference>
<dbReference type="PANTHER" id="PTHR48111:SF28">
    <property type="entry name" value="TRANSCRIPTIONAL REGULATORY PROTEIN TCRX-RELATED"/>
    <property type="match status" value="1"/>
</dbReference>
<feature type="modified residue" description="4-aspartylphosphate" evidence="6">
    <location>
        <position position="79"/>
    </location>
</feature>
<evidence type="ECO:0000256" key="1">
    <source>
        <dbReference type="ARBA" id="ARBA00022553"/>
    </source>
</evidence>
<keyword evidence="5" id="KW-0804">Transcription</keyword>
<dbReference type="GO" id="GO:0000976">
    <property type="term" value="F:transcription cis-regulatory region binding"/>
    <property type="evidence" value="ECO:0007669"/>
    <property type="project" value="TreeGrafter"/>
</dbReference>
<dbReference type="GO" id="GO:0005829">
    <property type="term" value="C:cytosol"/>
    <property type="evidence" value="ECO:0007669"/>
    <property type="project" value="TreeGrafter"/>
</dbReference>
<keyword evidence="10" id="KW-1185">Reference proteome</keyword>
<keyword evidence="2" id="KW-0902">Two-component regulatory system</keyword>
<dbReference type="GO" id="GO:0000156">
    <property type="term" value="F:phosphorelay response regulator activity"/>
    <property type="evidence" value="ECO:0007669"/>
    <property type="project" value="TreeGrafter"/>
</dbReference>
<comment type="caution">
    <text evidence="9">The sequence shown here is derived from an EMBL/GenBank/DDBJ whole genome shotgun (WGS) entry which is preliminary data.</text>
</comment>